<feature type="compositionally biased region" description="Basic and acidic residues" evidence="1">
    <location>
        <begin position="48"/>
        <end position="61"/>
    </location>
</feature>
<gene>
    <name evidence="3" type="ORF">mPipKuh1_004542</name>
</gene>
<feature type="region of interest" description="Disordered" evidence="1">
    <location>
        <begin position="95"/>
        <end position="129"/>
    </location>
</feature>
<feature type="domain" description="FAM194 C-terminal" evidence="2">
    <location>
        <begin position="428"/>
        <end position="629"/>
    </location>
</feature>
<dbReference type="OrthoDB" id="527209at2759"/>
<dbReference type="PANTHER" id="PTHR23093:SF11">
    <property type="entry name" value="GLUTAMATE-RICH PROTEIN 6"/>
    <property type="match status" value="1"/>
</dbReference>
<keyword evidence="4" id="KW-1185">Reference proteome</keyword>
<dbReference type="Pfam" id="PF14977">
    <property type="entry name" value="FAM194"/>
    <property type="match status" value="1"/>
</dbReference>
<protein>
    <submittedName>
        <fullName evidence="3">Glutamate rich 6</fullName>
    </submittedName>
</protein>
<name>A0A7J8A6N6_PIPKU</name>
<evidence type="ECO:0000256" key="1">
    <source>
        <dbReference type="SAM" id="MobiDB-lite"/>
    </source>
</evidence>
<evidence type="ECO:0000313" key="3">
    <source>
        <dbReference type="EMBL" id="KAF6381909.1"/>
    </source>
</evidence>
<feature type="compositionally biased region" description="Acidic residues" evidence="1">
    <location>
        <begin position="16"/>
        <end position="47"/>
    </location>
</feature>
<evidence type="ECO:0000313" key="4">
    <source>
        <dbReference type="Proteomes" id="UP000558488"/>
    </source>
</evidence>
<dbReference type="Proteomes" id="UP000558488">
    <property type="component" value="Unassembled WGS sequence"/>
</dbReference>
<reference evidence="3 4" key="1">
    <citation type="journal article" date="2020" name="Nature">
        <title>Six reference-quality genomes reveal evolution of bat adaptations.</title>
        <authorList>
            <person name="Jebb D."/>
            <person name="Huang Z."/>
            <person name="Pippel M."/>
            <person name="Hughes G.M."/>
            <person name="Lavrichenko K."/>
            <person name="Devanna P."/>
            <person name="Winkler S."/>
            <person name="Jermiin L.S."/>
            <person name="Skirmuntt E.C."/>
            <person name="Katzourakis A."/>
            <person name="Burkitt-Gray L."/>
            <person name="Ray D.A."/>
            <person name="Sullivan K.A.M."/>
            <person name="Roscito J.G."/>
            <person name="Kirilenko B.M."/>
            <person name="Davalos L.M."/>
            <person name="Corthals A.P."/>
            <person name="Power M.L."/>
            <person name="Jones G."/>
            <person name="Ransome R.D."/>
            <person name="Dechmann D.K.N."/>
            <person name="Locatelli A.G."/>
            <person name="Puechmaille S.J."/>
            <person name="Fedrigo O."/>
            <person name="Jarvis E.D."/>
            <person name="Hiller M."/>
            <person name="Vernes S.C."/>
            <person name="Myers E.W."/>
            <person name="Teeling E.C."/>
        </authorList>
    </citation>
    <scope>NUCLEOTIDE SEQUENCE [LARGE SCALE GENOMIC DNA]</scope>
    <source>
        <strain evidence="3">MPipKuh1</strain>
        <tissue evidence="3">Flight muscle</tissue>
    </source>
</reference>
<proteinExistence type="predicted"/>
<sequence>MASMQWQGSFRKSEEESLEEEDEEEEEDLLAMRGEEEEEIEVEEMADMEEKAEAGVQEKRVEVHRALDDEYLWKIMEVGGEEDLPGARPRLASVVSPSLSSPSSEALTISSPMSLKGSSTSSPSSVSTQTSLPTIFQTFRKSMSEVNLDRSSNYDLSPGIPISVQTEESWLQEMSRKRKPRKKKRTIKKDTEPESMAAVLREKWVINPEELKLNILCELEFEEDFITLFEPSLRTLPSVGPPTFLAFKQECSILGTDFKGEEEEILLTCEFCGRNLRTFLSTMDIYSDNSISEPLKQTICCSSFQNLVDYIYEEKQKVQSSKERFICIDPHKAHGTEMERIRAKEKALRRKQEQQIPKHWELKPIEHTASFSEEEPKHCKTISYQLSVDVTEKKIVDDKSFDFEIDKRNMSIISCDSRTACGKIMSDELVEKHYKHGSKFLTSFPDGTTQIFYPSGNLAIIRVPNKIRGFTCIVQEDIPTNPAILAVLDSSGQSSCYHPNGNVWVYINILGGQYSDEAGNRIRAWNWSSTVTSSPIVSFKPVFLALNHYVGIRILEQDKISITFLAMGQQARISVGTKVQLLKPEEIPVLQYVSGDDLLLLAILIKIRRLFHKLEGCVNFPSGQVWEKLKQPSYLSSLSVKLMALCHNSSVKTDTKTTIEALINEKI</sequence>
<feature type="region of interest" description="Disordered" evidence="1">
    <location>
        <begin position="1"/>
        <end position="61"/>
    </location>
</feature>
<accession>A0A7J8A6N6</accession>
<dbReference type="EMBL" id="JACAGB010000002">
    <property type="protein sequence ID" value="KAF6381909.1"/>
    <property type="molecule type" value="Genomic_DNA"/>
</dbReference>
<organism evidence="3 4">
    <name type="scientific">Pipistrellus kuhlii</name>
    <name type="common">Kuhl's pipistrelle</name>
    <dbReference type="NCBI Taxonomy" id="59472"/>
    <lineage>
        <taxon>Eukaryota</taxon>
        <taxon>Metazoa</taxon>
        <taxon>Chordata</taxon>
        <taxon>Craniata</taxon>
        <taxon>Vertebrata</taxon>
        <taxon>Euteleostomi</taxon>
        <taxon>Mammalia</taxon>
        <taxon>Eutheria</taxon>
        <taxon>Laurasiatheria</taxon>
        <taxon>Chiroptera</taxon>
        <taxon>Yangochiroptera</taxon>
        <taxon>Vespertilionidae</taxon>
        <taxon>Pipistrellus</taxon>
    </lineage>
</organism>
<feature type="compositionally biased region" description="Polar residues" evidence="1">
    <location>
        <begin position="1"/>
        <end position="10"/>
    </location>
</feature>
<evidence type="ECO:0000259" key="2">
    <source>
        <dbReference type="Pfam" id="PF14977"/>
    </source>
</evidence>
<comment type="caution">
    <text evidence="3">The sequence shown here is derived from an EMBL/GenBank/DDBJ whole genome shotgun (WGS) entry which is preliminary data.</text>
</comment>
<dbReference type="PANTHER" id="PTHR23093">
    <property type="entry name" value="SIMILAR TO CHROMOSOME 3 OPEN READING FRAME 20"/>
    <property type="match status" value="1"/>
</dbReference>
<dbReference type="AlphaFoldDB" id="A0A7J8A6N6"/>
<dbReference type="InterPro" id="IPR029281">
    <property type="entry name" value="FAM194_C"/>
</dbReference>